<accession>A0A0K8RDP6</accession>
<evidence type="ECO:0000313" key="2">
    <source>
        <dbReference type="EMBL" id="JAA68988.1"/>
    </source>
</evidence>
<reference evidence="2" key="1">
    <citation type="submission" date="2012-12" db="EMBL/GenBank/DDBJ databases">
        <title>Identification and characterization of a phenylalanine ammonia-lyase gene family in Isatis indigotica Fort.</title>
        <authorList>
            <person name="Liu Q."/>
            <person name="Chen J."/>
            <person name="Zhou X."/>
            <person name="Di P."/>
            <person name="Xiao Y."/>
            <person name="Xuan H."/>
            <person name="Zhang L."/>
            <person name="Chen W."/>
        </authorList>
    </citation>
    <scope>NUCLEOTIDE SEQUENCE</scope>
    <source>
        <tissue evidence="2">Salivary gland</tissue>
    </source>
</reference>
<name>A0A0K8RDP6_IXORI</name>
<dbReference type="GO" id="GO:0004867">
    <property type="term" value="F:serine-type endopeptidase inhibitor activity"/>
    <property type="evidence" value="ECO:0007669"/>
    <property type="project" value="InterPro"/>
</dbReference>
<evidence type="ECO:0000256" key="1">
    <source>
        <dbReference type="SAM" id="SignalP"/>
    </source>
</evidence>
<protein>
    <submittedName>
        <fullName evidence="2">Putative salivary kunitz domain protein</fullName>
    </submittedName>
</protein>
<dbReference type="Gene3D" id="4.10.410.10">
    <property type="entry name" value="Pancreatic trypsin inhibitor Kunitz domain"/>
    <property type="match status" value="1"/>
</dbReference>
<keyword evidence="1" id="KW-0732">Signal</keyword>
<dbReference type="AlphaFoldDB" id="A0A0K8RDP6"/>
<dbReference type="EMBL" id="GADI01004820">
    <property type="protein sequence ID" value="JAA68988.1"/>
    <property type="molecule type" value="mRNA"/>
</dbReference>
<feature type="signal peptide" evidence="1">
    <location>
        <begin position="1"/>
        <end position="24"/>
    </location>
</feature>
<sequence length="103" mass="11544">MMTLQNKWFVLLVLLVLFTIDANGRPTTKRPAVCNMPPNKPSVVTSTGYSVYYFDKREGKCKCYWNPRGSRELGGNAFQDSKSCRNTCKGGTPTVCIRRGSTK</sequence>
<dbReference type="SUPFAM" id="SSF57362">
    <property type="entry name" value="BPTI-like"/>
    <property type="match status" value="1"/>
</dbReference>
<proteinExistence type="evidence at transcript level"/>
<organism evidence="2">
    <name type="scientific">Ixodes ricinus</name>
    <name type="common">Common tick</name>
    <name type="synonym">Acarus ricinus</name>
    <dbReference type="NCBI Taxonomy" id="34613"/>
    <lineage>
        <taxon>Eukaryota</taxon>
        <taxon>Metazoa</taxon>
        <taxon>Ecdysozoa</taxon>
        <taxon>Arthropoda</taxon>
        <taxon>Chelicerata</taxon>
        <taxon>Arachnida</taxon>
        <taxon>Acari</taxon>
        <taxon>Parasitiformes</taxon>
        <taxon>Ixodida</taxon>
        <taxon>Ixodoidea</taxon>
        <taxon>Ixodidae</taxon>
        <taxon>Ixodinae</taxon>
        <taxon>Ixodes</taxon>
    </lineage>
</organism>
<feature type="chain" id="PRO_5005517033" evidence="1">
    <location>
        <begin position="25"/>
        <end position="103"/>
    </location>
</feature>
<dbReference type="InterPro" id="IPR036880">
    <property type="entry name" value="Kunitz_BPTI_sf"/>
</dbReference>